<evidence type="ECO:0000313" key="2">
    <source>
        <dbReference type="EMBL" id="CAH2040673.1"/>
    </source>
</evidence>
<accession>A0ABN8HUI2</accession>
<dbReference type="EMBL" id="OW152824">
    <property type="protein sequence ID" value="CAH2040673.1"/>
    <property type="molecule type" value="Genomic_DNA"/>
</dbReference>
<organism evidence="2 3">
    <name type="scientific">Iphiclides podalirius</name>
    <name type="common">scarce swallowtail</name>
    <dbReference type="NCBI Taxonomy" id="110791"/>
    <lineage>
        <taxon>Eukaryota</taxon>
        <taxon>Metazoa</taxon>
        <taxon>Ecdysozoa</taxon>
        <taxon>Arthropoda</taxon>
        <taxon>Hexapoda</taxon>
        <taxon>Insecta</taxon>
        <taxon>Pterygota</taxon>
        <taxon>Neoptera</taxon>
        <taxon>Endopterygota</taxon>
        <taxon>Lepidoptera</taxon>
        <taxon>Glossata</taxon>
        <taxon>Ditrysia</taxon>
        <taxon>Papilionoidea</taxon>
        <taxon>Papilionidae</taxon>
        <taxon>Papilioninae</taxon>
        <taxon>Iphiclides</taxon>
    </lineage>
</organism>
<sequence>MTRNVNGEANTNGFTDKESERAQFDRRRGHLEFSVKGRAGTVSLKACSGLGEFARDSQIVGCDGAL</sequence>
<protein>
    <submittedName>
        <fullName evidence="2">Uncharacterized protein</fullName>
    </submittedName>
</protein>
<feature type="non-terminal residue" evidence="2">
    <location>
        <position position="66"/>
    </location>
</feature>
<keyword evidence="3" id="KW-1185">Reference proteome</keyword>
<proteinExistence type="predicted"/>
<gene>
    <name evidence="2" type="ORF">IPOD504_LOCUS2725</name>
</gene>
<name>A0ABN8HUI2_9NEOP</name>
<evidence type="ECO:0000313" key="3">
    <source>
        <dbReference type="Proteomes" id="UP000837857"/>
    </source>
</evidence>
<feature type="compositionally biased region" description="Basic and acidic residues" evidence="1">
    <location>
        <begin position="15"/>
        <end position="26"/>
    </location>
</feature>
<feature type="region of interest" description="Disordered" evidence="1">
    <location>
        <begin position="1"/>
        <end position="26"/>
    </location>
</feature>
<evidence type="ECO:0000256" key="1">
    <source>
        <dbReference type="SAM" id="MobiDB-lite"/>
    </source>
</evidence>
<feature type="compositionally biased region" description="Polar residues" evidence="1">
    <location>
        <begin position="1"/>
        <end position="14"/>
    </location>
</feature>
<reference evidence="2" key="1">
    <citation type="submission" date="2022-03" db="EMBL/GenBank/DDBJ databases">
        <authorList>
            <person name="Martin H S."/>
        </authorList>
    </citation>
    <scope>NUCLEOTIDE SEQUENCE</scope>
</reference>
<dbReference type="Proteomes" id="UP000837857">
    <property type="component" value="Chromosome 12"/>
</dbReference>